<name>A0A8S5PEL2_9CAUD</name>
<reference evidence="1" key="1">
    <citation type="journal article" date="2021" name="Proc. Natl. Acad. Sci. U.S.A.">
        <title>A Catalog of Tens of Thousands of Viruses from Human Metagenomes Reveals Hidden Associations with Chronic Diseases.</title>
        <authorList>
            <person name="Tisza M.J."/>
            <person name="Buck C.B."/>
        </authorList>
    </citation>
    <scope>NUCLEOTIDE SEQUENCE</scope>
    <source>
        <strain evidence="1">CtLOE2</strain>
    </source>
</reference>
<proteinExistence type="predicted"/>
<evidence type="ECO:0000313" key="1">
    <source>
        <dbReference type="EMBL" id="DAE05510.1"/>
    </source>
</evidence>
<protein>
    <submittedName>
        <fullName evidence="1">Uncharacterized protein</fullName>
    </submittedName>
</protein>
<sequence>MENLDFENIFTPETEEDKMTLEGLKILSDVLGIRRKVEDD</sequence>
<accession>A0A8S5PEL2</accession>
<organism evidence="1">
    <name type="scientific">Siphoviridae sp. ctLOE2</name>
    <dbReference type="NCBI Taxonomy" id="2825454"/>
    <lineage>
        <taxon>Viruses</taxon>
        <taxon>Duplodnaviria</taxon>
        <taxon>Heunggongvirae</taxon>
        <taxon>Uroviricota</taxon>
        <taxon>Caudoviricetes</taxon>
    </lineage>
</organism>
<dbReference type="EMBL" id="BK015411">
    <property type="protein sequence ID" value="DAE05510.1"/>
    <property type="molecule type" value="Genomic_DNA"/>
</dbReference>